<dbReference type="Pfam" id="PF00250">
    <property type="entry name" value="Forkhead"/>
    <property type="match status" value="1"/>
</dbReference>
<accession>A0A8H6JD91</accession>
<dbReference type="GO" id="GO:0005634">
    <property type="term" value="C:nucleus"/>
    <property type="evidence" value="ECO:0007669"/>
    <property type="project" value="UniProtKB-SubCell"/>
</dbReference>
<dbReference type="Proteomes" id="UP000654918">
    <property type="component" value="Unassembled WGS sequence"/>
</dbReference>
<dbReference type="EMBL" id="WIGO01000493">
    <property type="protein sequence ID" value="KAF6810551.1"/>
    <property type="molecule type" value="Genomic_DNA"/>
</dbReference>
<name>A0A8H6JD91_9PEZI</name>
<evidence type="ECO:0000313" key="5">
    <source>
        <dbReference type="Proteomes" id="UP000654918"/>
    </source>
</evidence>
<keyword evidence="1 2" id="KW-0238">DNA-binding</keyword>
<dbReference type="InterPro" id="IPR036390">
    <property type="entry name" value="WH_DNA-bd_sf"/>
</dbReference>
<evidence type="ECO:0000256" key="2">
    <source>
        <dbReference type="PROSITE-ProRule" id="PRU00089"/>
    </source>
</evidence>
<gene>
    <name evidence="4" type="ORF">CPLU01_15281</name>
</gene>
<feature type="domain" description="Fork-head" evidence="3">
    <location>
        <begin position="161"/>
        <end position="260"/>
    </location>
</feature>
<dbReference type="PROSITE" id="PS50039">
    <property type="entry name" value="FORK_HEAD_3"/>
    <property type="match status" value="1"/>
</dbReference>
<dbReference type="SUPFAM" id="SSF46785">
    <property type="entry name" value="Winged helix' DNA-binding domain"/>
    <property type="match status" value="1"/>
</dbReference>
<dbReference type="AlphaFoldDB" id="A0A8H6JD91"/>
<protein>
    <submittedName>
        <fullName evidence="4">Forkhead box protein O</fullName>
    </submittedName>
</protein>
<dbReference type="SMART" id="SM00339">
    <property type="entry name" value="FH"/>
    <property type="match status" value="1"/>
</dbReference>
<comment type="subcellular location">
    <subcellularLocation>
        <location evidence="2">Nucleus</location>
    </subcellularLocation>
</comment>
<dbReference type="GO" id="GO:0003700">
    <property type="term" value="F:DNA-binding transcription factor activity"/>
    <property type="evidence" value="ECO:0007669"/>
    <property type="project" value="InterPro"/>
</dbReference>
<dbReference type="GO" id="GO:0043565">
    <property type="term" value="F:sequence-specific DNA binding"/>
    <property type="evidence" value="ECO:0007669"/>
    <property type="project" value="InterPro"/>
</dbReference>
<sequence length="260" mass="28677">MAASISYIESDAVRNCHMDLIQLPPDVFEHCYNPYLSPGCATSWASTTTSLNSAYYPQQIFDGLTSEYMVMGQYDTRGANVHISPDYVNHNSTQDLEGYLEGDDIKHKTTGAANTLASPYSVPSASIPEDFRPGPEVISTGGPASLPTHVAGTAITNAKADGKETYSTLIWKALKSQDSRSMTVRQIYRWFMDNTDKPKMTKNKTWQSSIRYNLTMNPAFKLKGKGGECRGDAPKGKKQKLSAWCLDEGFEDGVGRSWTT</sequence>
<dbReference type="Gene3D" id="1.10.10.10">
    <property type="entry name" value="Winged helix-like DNA-binding domain superfamily/Winged helix DNA-binding domain"/>
    <property type="match status" value="1"/>
</dbReference>
<evidence type="ECO:0000259" key="3">
    <source>
        <dbReference type="PROSITE" id="PS50039"/>
    </source>
</evidence>
<keyword evidence="5" id="KW-1185">Reference proteome</keyword>
<comment type="caution">
    <text evidence="4">The sequence shown here is derived from an EMBL/GenBank/DDBJ whole genome shotgun (WGS) entry which is preliminary data.</text>
</comment>
<evidence type="ECO:0000313" key="4">
    <source>
        <dbReference type="EMBL" id="KAF6810551.1"/>
    </source>
</evidence>
<evidence type="ECO:0000256" key="1">
    <source>
        <dbReference type="ARBA" id="ARBA00023125"/>
    </source>
</evidence>
<reference evidence="4" key="1">
    <citation type="journal article" date="2020" name="Phytopathology">
        <title>Genome Sequence Resources of Colletotrichum truncatum, C. plurivorum, C. musicola, and C. sojae: Four Species Pathogenic to Soybean (Glycine max).</title>
        <authorList>
            <person name="Rogerio F."/>
            <person name="Boufleur T.R."/>
            <person name="Ciampi-Guillardi M."/>
            <person name="Sukno S.A."/>
            <person name="Thon M.R."/>
            <person name="Massola Junior N.S."/>
            <person name="Baroncelli R."/>
        </authorList>
    </citation>
    <scope>NUCLEOTIDE SEQUENCE</scope>
    <source>
        <strain evidence="4">LFN00145</strain>
    </source>
</reference>
<feature type="DNA-binding region" description="Fork-head" evidence="2">
    <location>
        <begin position="161"/>
        <end position="260"/>
    </location>
</feature>
<dbReference type="InterPro" id="IPR036388">
    <property type="entry name" value="WH-like_DNA-bd_sf"/>
</dbReference>
<dbReference type="InterPro" id="IPR001766">
    <property type="entry name" value="Fork_head_dom"/>
</dbReference>
<proteinExistence type="predicted"/>
<keyword evidence="2" id="KW-0539">Nucleus</keyword>
<organism evidence="4 5">
    <name type="scientific">Colletotrichum plurivorum</name>
    <dbReference type="NCBI Taxonomy" id="2175906"/>
    <lineage>
        <taxon>Eukaryota</taxon>
        <taxon>Fungi</taxon>
        <taxon>Dikarya</taxon>
        <taxon>Ascomycota</taxon>
        <taxon>Pezizomycotina</taxon>
        <taxon>Sordariomycetes</taxon>
        <taxon>Hypocreomycetidae</taxon>
        <taxon>Glomerellales</taxon>
        <taxon>Glomerellaceae</taxon>
        <taxon>Colletotrichum</taxon>
        <taxon>Colletotrichum orchidearum species complex</taxon>
    </lineage>
</organism>